<keyword evidence="1" id="KW-0812">Transmembrane</keyword>
<evidence type="ECO:0000256" key="1">
    <source>
        <dbReference type="SAM" id="Phobius"/>
    </source>
</evidence>
<organism evidence="3">
    <name type="scientific">Selaginella moellendorffii</name>
    <name type="common">Spikemoss</name>
    <dbReference type="NCBI Taxonomy" id="88036"/>
    <lineage>
        <taxon>Eukaryota</taxon>
        <taxon>Viridiplantae</taxon>
        <taxon>Streptophyta</taxon>
        <taxon>Embryophyta</taxon>
        <taxon>Tracheophyta</taxon>
        <taxon>Lycopodiopsida</taxon>
        <taxon>Selaginellales</taxon>
        <taxon>Selaginellaceae</taxon>
        <taxon>Selaginella</taxon>
    </lineage>
</organism>
<accession>D8SGN5</accession>
<keyword evidence="1" id="KW-0472">Membrane</keyword>
<sequence>MVTAAVEEADPQQEFRCAGMFDHAVDELLKQTPPGFHGPLDSTKCNLCKGRSQPASVFYEHIVIQLSRNDGERTPPCSQRCCWSQKFFRGTEACPEAIRKPTRLVTQVWFLLLVLAIGAFLAAVKAHRHRQEPTQYIDLNSLGYTPPML</sequence>
<gene>
    <name evidence="2" type="ORF">SELMODRAFT_421887</name>
</gene>
<evidence type="ECO:0000313" key="2">
    <source>
        <dbReference type="EMBL" id="EFJ16382.1"/>
    </source>
</evidence>
<evidence type="ECO:0000313" key="3">
    <source>
        <dbReference type="Proteomes" id="UP000001514"/>
    </source>
</evidence>
<dbReference type="Gramene" id="EFJ16382">
    <property type="protein sequence ID" value="EFJ16382"/>
    <property type="gene ID" value="SELMODRAFT_421887"/>
</dbReference>
<keyword evidence="1" id="KW-1133">Transmembrane helix</keyword>
<proteinExistence type="predicted"/>
<dbReference type="AlphaFoldDB" id="D8SGN5"/>
<dbReference type="HOGENOM" id="CLU_1752867_0_0_1"/>
<dbReference type="Proteomes" id="UP000001514">
    <property type="component" value="Unassembled WGS sequence"/>
</dbReference>
<reference evidence="2 3" key="1">
    <citation type="journal article" date="2011" name="Science">
        <title>The Selaginella genome identifies genetic changes associated with the evolution of vascular plants.</title>
        <authorList>
            <person name="Banks J.A."/>
            <person name="Nishiyama T."/>
            <person name="Hasebe M."/>
            <person name="Bowman J.L."/>
            <person name="Gribskov M."/>
            <person name="dePamphilis C."/>
            <person name="Albert V.A."/>
            <person name="Aono N."/>
            <person name="Aoyama T."/>
            <person name="Ambrose B.A."/>
            <person name="Ashton N.W."/>
            <person name="Axtell M.J."/>
            <person name="Barker E."/>
            <person name="Barker M.S."/>
            <person name="Bennetzen J.L."/>
            <person name="Bonawitz N.D."/>
            <person name="Chapple C."/>
            <person name="Cheng C."/>
            <person name="Correa L.G."/>
            <person name="Dacre M."/>
            <person name="DeBarry J."/>
            <person name="Dreyer I."/>
            <person name="Elias M."/>
            <person name="Engstrom E.M."/>
            <person name="Estelle M."/>
            <person name="Feng L."/>
            <person name="Finet C."/>
            <person name="Floyd S.K."/>
            <person name="Frommer W.B."/>
            <person name="Fujita T."/>
            <person name="Gramzow L."/>
            <person name="Gutensohn M."/>
            <person name="Harholt J."/>
            <person name="Hattori M."/>
            <person name="Heyl A."/>
            <person name="Hirai T."/>
            <person name="Hiwatashi Y."/>
            <person name="Ishikawa M."/>
            <person name="Iwata M."/>
            <person name="Karol K.G."/>
            <person name="Koehler B."/>
            <person name="Kolukisaoglu U."/>
            <person name="Kubo M."/>
            <person name="Kurata T."/>
            <person name="Lalonde S."/>
            <person name="Li K."/>
            <person name="Li Y."/>
            <person name="Litt A."/>
            <person name="Lyons E."/>
            <person name="Manning G."/>
            <person name="Maruyama T."/>
            <person name="Michael T.P."/>
            <person name="Mikami K."/>
            <person name="Miyazaki S."/>
            <person name="Morinaga S."/>
            <person name="Murata T."/>
            <person name="Mueller-Roeber B."/>
            <person name="Nelson D.R."/>
            <person name="Obara M."/>
            <person name="Oguri Y."/>
            <person name="Olmstead R.G."/>
            <person name="Onodera N."/>
            <person name="Petersen B.L."/>
            <person name="Pils B."/>
            <person name="Prigge M."/>
            <person name="Rensing S.A."/>
            <person name="Riano-Pachon D.M."/>
            <person name="Roberts A.W."/>
            <person name="Sato Y."/>
            <person name="Scheller H.V."/>
            <person name="Schulz B."/>
            <person name="Schulz C."/>
            <person name="Shakirov E.V."/>
            <person name="Shibagaki N."/>
            <person name="Shinohara N."/>
            <person name="Shippen D.E."/>
            <person name="Soerensen I."/>
            <person name="Sotooka R."/>
            <person name="Sugimoto N."/>
            <person name="Sugita M."/>
            <person name="Sumikawa N."/>
            <person name="Tanurdzic M."/>
            <person name="Theissen G."/>
            <person name="Ulvskov P."/>
            <person name="Wakazuki S."/>
            <person name="Weng J.K."/>
            <person name="Willats W.W."/>
            <person name="Wipf D."/>
            <person name="Wolf P.G."/>
            <person name="Yang L."/>
            <person name="Zimmer A.D."/>
            <person name="Zhu Q."/>
            <person name="Mitros T."/>
            <person name="Hellsten U."/>
            <person name="Loque D."/>
            <person name="Otillar R."/>
            <person name="Salamov A."/>
            <person name="Schmutz J."/>
            <person name="Shapiro H."/>
            <person name="Lindquist E."/>
            <person name="Lucas S."/>
            <person name="Rokhsar D."/>
            <person name="Grigoriev I.V."/>
        </authorList>
    </citation>
    <scope>NUCLEOTIDE SEQUENCE [LARGE SCALE GENOMIC DNA]</scope>
</reference>
<dbReference type="KEGG" id="smo:SELMODRAFT_421887"/>
<protein>
    <submittedName>
        <fullName evidence="2">Uncharacterized protein</fullName>
    </submittedName>
</protein>
<dbReference type="InParanoid" id="D8SGN5"/>
<feature type="transmembrane region" description="Helical" evidence="1">
    <location>
        <begin position="104"/>
        <end position="124"/>
    </location>
</feature>
<dbReference type="EMBL" id="GL377619">
    <property type="protein sequence ID" value="EFJ16382.1"/>
    <property type="molecule type" value="Genomic_DNA"/>
</dbReference>
<name>D8SGN5_SELML</name>
<keyword evidence="3" id="KW-1185">Reference proteome</keyword>